<gene>
    <name evidence="2" type="ORF">NSK_007401</name>
</gene>
<feature type="signal peptide" evidence="1">
    <location>
        <begin position="1"/>
        <end position="18"/>
    </location>
</feature>
<dbReference type="Proteomes" id="UP000355283">
    <property type="component" value="Unassembled WGS sequence"/>
</dbReference>
<dbReference type="OrthoDB" id="10291158at2759"/>
<comment type="caution">
    <text evidence="2">The sequence shown here is derived from an EMBL/GenBank/DDBJ whole genome shotgun (WGS) entry which is preliminary data.</text>
</comment>
<evidence type="ECO:0000256" key="1">
    <source>
        <dbReference type="SAM" id="SignalP"/>
    </source>
</evidence>
<protein>
    <submittedName>
        <fullName evidence="2">Uncharacterized protein</fullName>
    </submittedName>
</protein>
<name>A0A4D9CQP9_9STRA</name>
<dbReference type="EMBL" id="SDOX01000128">
    <property type="protein sequence ID" value="TFJ81440.1"/>
    <property type="molecule type" value="Genomic_DNA"/>
</dbReference>
<dbReference type="AlphaFoldDB" id="A0A4D9CQP9"/>
<keyword evidence="3" id="KW-1185">Reference proteome</keyword>
<sequence length="596" mass="60746">MRIFRLVLTLSLAATVFAEDTVSTTNTEAVAGAIQGAVSDSGVTIPPISPEMRDAATDVIKNVSDGAAVSEMVNETDAQAPAIQIVNDSEEKAPAIPPEMKNAAGQVIKEVANSEAVKGAVKESGLETPNISPEMKDAAGNVIKQVANSDAAKQNGASDLLNTVAGQVDSGAASSTGKASTSANPGMDLLTNAAQASNNPTLQAASSIGSMAKQAGVIPTNSIDRAKAANPELGALINGLQSTASIANSMSQCYASIEGDEDAINRSLLSLGTSMVSSDSITAAAEVGKALIMASPAASTSQKNAMYQLFRIYLDQNANTGKALTTAQEKAYSSLTTECNAAFDDVVTTYQDSKGTISSIMAGGNSNVTCANFQDNSTSVDMTLCVWPTAIWTLGDKMMANVSATFTNYGVGLCDVKFYIINLADAVGLKPAWLPDAKEAFPQGIPKGAEIAIEAAVPWTNEIAESKPVVDILKGWSACPNGPATPPPVVQPTTKPKVDNGVLSSASACFITPACTAAIAPFGDDSCGAYSQLLTSGCSTCSPEILEAAGKSCLTTCSSQYCGTASDKEEATSGAGALSKAVAFAVTLAAAFAFAL</sequence>
<organism evidence="2 3">
    <name type="scientific">Nannochloropsis salina CCMP1776</name>
    <dbReference type="NCBI Taxonomy" id="1027361"/>
    <lineage>
        <taxon>Eukaryota</taxon>
        <taxon>Sar</taxon>
        <taxon>Stramenopiles</taxon>
        <taxon>Ochrophyta</taxon>
        <taxon>Eustigmatophyceae</taxon>
        <taxon>Eustigmatales</taxon>
        <taxon>Monodopsidaceae</taxon>
        <taxon>Microchloropsis</taxon>
        <taxon>Microchloropsis salina</taxon>
    </lineage>
</organism>
<proteinExistence type="predicted"/>
<evidence type="ECO:0000313" key="3">
    <source>
        <dbReference type="Proteomes" id="UP000355283"/>
    </source>
</evidence>
<reference evidence="2 3" key="1">
    <citation type="submission" date="2019-01" db="EMBL/GenBank/DDBJ databases">
        <title>Nuclear Genome Assembly of the Microalgal Biofuel strain Nannochloropsis salina CCMP1776.</title>
        <authorList>
            <person name="Hovde B."/>
        </authorList>
    </citation>
    <scope>NUCLEOTIDE SEQUENCE [LARGE SCALE GENOMIC DNA]</scope>
    <source>
        <strain evidence="2 3">CCMP1776</strain>
    </source>
</reference>
<keyword evidence="1" id="KW-0732">Signal</keyword>
<feature type="chain" id="PRO_5020034982" evidence="1">
    <location>
        <begin position="19"/>
        <end position="596"/>
    </location>
</feature>
<accession>A0A4D9CQP9</accession>
<evidence type="ECO:0000313" key="2">
    <source>
        <dbReference type="EMBL" id="TFJ81440.1"/>
    </source>
</evidence>